<dbReference type="AlphaFoldDB" id="A0A8X8XCH1"/>
<dbReference type="Proteomes" id="UP000298416">
    <property type="component" value="Unassembled WGS sequence"/>
</dbReference>
<name>A0A8X8XCH1_SALSN</name>
<evidence type="ECO:0000313" key="2">
    <source>
        <dbReference type="Proteomes" id="UP000298416"/>
    </source>
</evidence>
<evidence type="ECO:0000313" key="1">
    <source>
        <dbReference type="EMBL" id="KAG6411201.1"/>
    </source>
</evidence>
<organism evidence="1">
    <name type="scientific">Salvia splendens</name>
    <name type="common">Scarlet sage</name>
    <dbReference type="NCBI Taxonomy" id="180675"/>
    <lineage>
        <taxon>Eukaryota</taxon>
        <taxon>Viridiplantae</taxon>
        <taxon>Streptophyta</taxon>
        <taxon>Embryophyta</taxon>
        <taxon>Tracheophyta</taxon>
        <taxon>Spermatophyta</taxon>
        <taxon>Magnoliopsida</taxon>
        <taxon>eudicotyledons</taxon>
        <taxon>Gunneridae</taxon>
        <taxon>Pentapetalae</taxon>
        <taxon>asterids</taxon>
        <taxon>lamiids</taxon>
        <taxon>Lamiales</taxon>
        <taxon>Lamiaceae</taxon>
        <taxon>Nepetoideae</taxon>
        <taxon>Mentheae</taxon>
        <taxon>Salviinae</taxon>
        <taxon>Salvia</taxon>
        <taxon>Salvia subgen. Calosphace</taxon>
        <taxon>core Calosphace</taxon>
    </lineage>
</organism>
<keyword evidence="2" id="KW-1185">Reference proteome</keyword>
<accession>A0A8X8XCH1</accession>
<reference evidence="1" key="1">
    <citation type="submission" date="2018-01" db="EMBL/GenBank/DDBJ databases">
        <authorList>
            <person name="Mao J.F."/>
        </authorList>
    </citation>
    <scope>NUCLEOTIDE SEQUENCE</scope>
    <source>
        <strain evidence="1">Huo1</strain>
        <tissue evidence="1">Leaf</tissue>
    </source>
</reference>
<reference evidence="1" key="2">
    <citation type="submission" date="2020-08" db="EMBL/GenBank/DDBJ databases">
        <title>Plant Genome Project.</title>
        <authorList>
            <person name="Zhang R.-G."/>
        </authorList>
    </citation>
    <scope>NUCLEOTIDE SEQUENCE</scope>
    <source>
        <strain evidence="1">Huo1</strain>
        <tissue evidence="1">Leaf</tissue>
    </source>
</reference>
<comment type="caution">
    <text evidence="1">The sequence shown here is derived from an EMBL/GenBank/DDBJ whole genome shotgun (WGS) entry which is preliminary data.</text>
</comment>
<protein>
    <submittedName>
        <fullName evidence="1">Uncharacterized protein</fullName>
    </submittedName>
</protein>
<dbReference type="EMBL" id="PNBA02000010">
    <property type="protein sequence ID" value="KAG6411201.1"/>
    <property type="molecule type" value="Genomic_DNA"/>
</dbReference>
<sequence length="90" mass="9697">MGSETIGKILLHISSGGSVVSGVRDGDDANHASMDVHYMGMIEADPMNSMLFTNYATFLKEVRGDILKGEPKLWKCFVIICSSSNLASSL</sequence>
<gene>
    <name evidence="1" type="ORF">SASPL_129279</name>
</gene>
<proteinExistence type="predicted"/>